<dbReference type="AlphaFoldDB" id="A0AAV4T6I2"/>
<evidence type="ECO:0000313" key="1">
    <source>
        <dbReference type="EMBL" id="GIY40385.1"/>
    </source>
</evidence>
<evidence type="ECO:0008006" key="3">
    <source>
        <dbReference type="Google" id="ProtNLM"/>
    </source>
</evidence>
<comment type="caution">
    <text evidence="1">The sequence shown here is derived from an EMBL/GenBank/DDBJ whole genome shotgun (WGS) entry which is preliminary data.</text>
</comment>
<gene>
    <name evidence="1" type="ORF">CDAR_119951</name>
</gene>
<name>A0AAV4T6I2_9ARAC</name>
<accession>A0AAV4T6I2</accession>
<evidence type="ECO:0000313" key="2">
    <source>
        <dbReference type="Proteomes" id="UP001054837"/>
    </source>
</evidence>
<organism evidence="1 2">
    <name type="scientific">Caerostris darwini</name>
    <dbReference type="NCBI Taxonomy" id="1538125"/>
    <lineage>
        <taxon>Eukaryota</taxon>
        <taxon>Metazoa</taxon>
        <taxon>Ecdysozoa</taxon>
        <taxon>Arthropoda</taxon>
        <taxon>Chelicerata</taxon>
        <taxon>Arachnida</taxon>
        <taxon>Araneae</taxon>
        <taxon>Araneomorphae</taxon>
        <taxon>Entelegynae</taxon>
        <taxon>Araneoidea</taxon>
        <taxon>Araneidae</taxon>
        <taxon>Caerostris</taxon>
    </lineage>
</organism>
<proteinExistence type="predicted"/>
<keyword evidence="2" id="KW-1185">Reference proteome</keyword>
<dbReference type="Proteomes" id="UP001054837">
    <property type="component" value="Unassembled WGS sequence"/>
</dbReference>
<protein>
    <recommendedName>
        <fullName evidence="3">Secreted protein</fullName>
    </recommendedName>
</protein>
<sequence length="91" mass="10499">MRTTFFTLRLFYFKKGLVIFTSPVRDLSHSSGETSKGVKAAQKPLLETKRSESRVSIVQHLQFLACLFRSNKLITQHIYRPCRSMHSEGSH</sequence>
<dbReference type="EMBL" id="BPLQ01008923">
    <property type="protein sequence ID" value="GIY40385.1"/>
    <property type="molecule type" value="Genomic_DNA"/>
</dbReference>
<reference evidence="1 2" key="1">
    <citation type="submission" date="2021-06" db="EMBL/GenBank/DDBJ databases">
        <title>Caerostris darwini draft genome.</title>
        <authorList>
            <person name="Kono N."/>
            <person name="Arakawa K."/>
        </authorList>
    </citation>
    <scope>NUCLEOTIDE SEQUENCE [LARGE SCALE GENOMIC DNA]</scope>
</reference>